<feature type="signal peptide" evidence="1">
    <location>
        <begin position="1"/>
        <end position="24"/>
    </location>
</feature>
<name>A0A242MWY4_CABSO</name>
<evidence type="ECO:0000313" key="2">
    <source>
        <dbReference type="EMBL" id="OTP75951.1"/>
    </source>
</evidence>
<comment type="caution">
    <text evidence="2">The sequence shown here is derived from an EMBL/GenBank/DDBJ whole genome shotgun (WGS) entry which is preliminary data.</text>
</comment>
<evidence type="ECO:0000313" key="3">
    <source>
        <dbReference type="Proteomes" id="UP000194546"/>
    </source>
</evidence>
<keyword evidence="1" id="KW-0732">Signal</keyword>
<protein>
    <recommendedName>
        <fullName evidence="4">Polysaccharide lyase-like protein</fullName>
    </recommendedName>
</protein>
<dbReference type="Proteomes" id="UP000194546">
    <property type="component" value="Unassembled WGS sequence"/>
</dbReference>
<sequence length="498" mass="53790">MGNKLTSLSLVFACILLWGTSSDADTNLGQYVPTYQSAWSNGIDTRLTIQAPHSNSISTVAMTAFGGSALKTTMQLSDFTNQSPPVAPRVELVFAPVARFAIGNEYQVRWSTMIPANYQLDSQQPEIITQLHQSSDQGSPPFALMLNGLQYQVDVRGGAGTPSRSFEFGAPATDEGKVVTWLLNYRPDDTGTSSVTDLYKDGVLVVHSIGYPNAYPGEQNGYLKIGVYKWWWLTRPSDVTQRTMYYGDVQISGRPASQDLAVNWTDPQMNALASTYDTSYEFDWQTGIDPSISIQRSNPADISLVSDPVVSGRKVVRVSVSPGESFGSAPIGIPQAQLALQKPLSFSQGKDYLVRWSTFLPATLPANSSQMVAQIHQGLSSGLPPIALSIVGANYTFSELGGSPIKQTLAAQFCCSTVDQGKWVNWALRYVPDSSGDHAQTQLWKDGVSVYASRGQPNAYPGDNSAYLTLGVNMPGGWPTNASTPVTILFGPVSAGQH</sequence>
<dbReference type="Pfam" id="PF14099">
    <property type="entry name" value="Polysacc_lyase"/>
    <property type="match status" value="2"/>
</dbReference>
<accession>A0A242MWY4</accession>
<feature type="chain" id="PRO_5012851333" description="Polysaccharide lyase-like protein" evidence="1">
    <location>
        <begin position="25"/>
        <end position="498"/>
    </location>
</feature>
<dbReference type="EMBL" id="NBTY01000066">
    <property type="protein sequence ID" value="OTP75951.1"/>
    <property type="molecule type" value="Genomic_DNA"/>
</dbReference>
<proteinExistence type="predicted"/>
<dbReference type="AlphaFoldDB" id="A0A242MWY4"/>
<reference evidence="2 3" key="1">
    <citation type="submission" date="2017-03" db="EMBL/GenBank/DDBJ databases">
        <title>Genome analysis of strain PAMC 26510.</title>
        <authorList>
            <person name="Oh H.-M."/>
            <person name="Yang J.-A."/>
        </authorList>
    </citation>
    <scope>NUCLEOTIDE SEQUENCE [LARGE SCALE GENOMIC DNA]</scope>
    <source>
        <strain evidence="2 3">PAMC 26510</strain>
    </source>
</reference>
<evidence type="ECO:0008006" key="4">
    <source>
        <dbReference type="Google" id="ProtNLM"/>
    </source>
</evidence>
<dbReference type="RefSeq" id="WP_144022086.1">
    <property type="nucleotide sequence ID" value="NZ_NBTY01000066.1"/>
</dbReference>
<evidence type="ECO:0000256" key="1">
    <source>
        <dbReference type="SAM" id="SignalP"/>
    </source>
</evidence>
<organism evidence="2 3">
    <name type="scientific">Caballeronia sordidicola</name>
    <name type="common">Burkholderia sordidicola</name>
    <dbReference type="NCBI Taxonomy" id="196367"/>
    <lineage>
        <taxon>Bacteria</taxon>
        <taxon>Pseudomonadati</taxon>
        <taxon>Pseudomonadota</taxon>
        <taxon>Betaproteobacteria</taxon>
        <taxon>Burkholderiales</taxon>
        <taxon>Burkholderiaceae</taxon>
        <taxon>Caballeronia</taxon>
    </lineage>
</organism>
<dbReference type="Gene3D" id="2.60.120.200">
    <property type="match status" value="2"/>
</dbReference>
<gene>
    <name evidence="2" type="ORF">PAMC26510_12475</name>
</gene>
<dbReference type="InterPro" id="IPR025975">
    <property type="entry name" value="Polysacc_lyase"/>
</dbReference>